<proteinExistence type="predicted"/>
<dbReference type="Pfam" id="PF18962">
    <property type="entry name" value="Por_Secre_tail"/>
    <property type="match status" value="1"/>
</dbReference>
<dbReference type="Proteomes" id="UP000077824">
    <property type="component" value="Chromosome"/>
</dbReference>
<organism evidence="6 7">
    <name type="scientific">Chryseobacterium glaciei</name>
    <dbReference type="NCBI Taxonomy" id="1685010"/>
    <lineage>
        <taxon>Bacteria</taxon>
        <taxon>Pseudomonadati</taxon>
        <taxon>Bacteroidota</taxon>
        <taxon>Flavobacteriia</taxon>
        <taxon>Flavobacteriales</taxon>
        <taxon>Weeksellaceae</taxon>
        <taxon>Chryseobacterium group</taxon>
        <taxon>Chryseobacterium</taxon>
    </lineage>
</organism>
<dbReference type="InterPro" id="IPR026444">
    <property type="entry name" value="Secre_tail"/>
</dbReference>
<evidence type="ECO:0000313" key="6">
    <source>
        <dbReference type="EMBL" id="ANF50175.1"/>
    </source>
</evidence>
<dbReference type="InterPro" id="IPR052574">
    <property type="entry name" value="CDIRP"/>
</dbReference>
<dbReference type="GO" id="GO:0035591">
    <property type="term" value="F:signaling adaptor activity"/>
    <property type="evidence" value="ECO:0007669"/>
    <property type="project" value="TreeGrafter"/>
</dbReference>
<evidence type="ECO:0000256" key="2">
    <source>
        <dbReference type="ARBA" id="ARBA00022729"/>
    </source>
</evidence>
<keyword evidence="2" id="KW-0732">Signal</keyword>
<dbReference type="PANTHER" id="PTHR47566">
    <property type="match status" value="1"/>
</dbReference>
<evidence type="ECO:0000256" key="3">
    <source>
        <dbReference type="ARBA" id="ARBA00022737"/>
    </source>
</evidence>
<feature type="domain" description="Secretion system C-terminal sorting" evidence="4">
    <location>
        <begin position="842"/>
        <end position="911"/>
    </location>
</feature>
<accession>A0A172XTM4</accession>
<keyword evidence="1" id="KW-0433">Leucine-rich repeat</keyword>
<keyword evidence="7" id="KW-1185">Reference proteome</keyword>
<dbReference type="NCBIfam" id="TIGR04183">
    <property type="entry name" value="Por_Secre_tail"/>
    <property type="match status" value="1"/>
</dbReference>
<dbReference type="STRING" id="1685010.A0O34_06465"/>
<protein>
    <submittedName>
        <fullName evidence="6">Uncharacterized protein</fullName>
    </submittedName>
</protein>
<dbReference type="AlphaFoldDB" id="A0A172XTM4"/>
<sequence>MLGLKAQNVSIPDVNFKARLLSSSASNTVAKDLSGNYFKIDANGDGQIQQSEANQVMVLDVNNSSIASLDGINGFINIETLDCNHNNLGKLWVSNNSNLKWINASYNPLNYFSGNGGLSVADNIGYLNLQSTMLSALDVSYKSKLAYLNLKNNTNIIELKANNSNLSALLLNGCTNLRSLDCSYNQLTSLDLQNLNITSEIEYQYGGGYFIFPRGGVNCSHNNISDLNITNLSTNFLNCSYNNLTNLDTTQLTLVRIPNIMLYLLTLPLTVYLDCSHNQITSITTHDNFVLQKFDCSYNNLTSLNINKIIAVEFNCSNNQISTVNISDTCQINNLNLSNNQLTTFVSPVLPKIDDDLLVSPASAQSIDCSNNLLTLLDITKTKADVVNANDNNIINVFAKNGVWNELLGLANNPNINYICADDFSINPYDPNDNYNEVNYIKDQLASENMFPNINSYCSFTPGGNYNTIKGVVRFDENNNGCDTTDEVFEHLKIKIDNGTSTGETFVTANGTYNFFTKEGDFTLTAEPENPSLYTVTPSIFTVNFADNNNISTQNICVTKNGNVKDLEVVFAPVTDARPGFDAVYKVIWRNKGNTTLSGSVTVNFNNSKINFLSSSLPSSVSGNQVTFNFTNLKPYQNTASEITFNVNPPTHPTNPVNIGDILNFSANITPLSGDANQDDNQFVYKQTVVGSYDPNDITCLEGNTIPLAMVGKYLHYIVNFENTGTAPATNIVVEMEINPDDFDISSLQLQNTSHNSYTKITGNKVEFMMKDINLAASAHGNIALKIKSKNNLVSGDSVNNKANIYFDYNFPVETNEAVTNIEASTSLSAVDSSKDKTSVNVYPNPTKGDVNINADSKINSIEIYDAQGRIIQKQIGVNSQSTKVSIHSNTSGMYIFKIITEKETITKKIIKN</sequence>
<evidence type="ECO:0000313" key="7">
    <source>
        <dbReference type="Proteomes" id="UP000077824"/>
    </source>
</evidence>
<evidence type="ECO:0000256" key="1">
    <source>
        <dbReference type="ARBA" id="ARBA00022614"/>
    </source>
</evidence>
<dbReference type="InterPro" id="IPR032675">
    <property type="entry name" value="LRR_dom_sf"/>
</dbReference>
<evidence type="ECO:0000259" key="4">
    <source>
        <dbReference type="Pfam" id="PF18962"/>
    </source>
</evidence>
<keyword evidence="3" id="KW-0677">Repeat</keyword>
<evidence type="ECO:0000259" key="5">
    <source>
        <dbReference type="Pfam" id="PF24595"/>
    </source>
</evidence>
<dbReference type="PROSITE" id="PS51450">
    <property type="entry name" value="LRR"/>
    <property type="match status" value="1"/>
</dbReference>
<dbReference type="KEGG" id="chh:A0O34_06465"/>
<gene>
    <name evidence="6" type="ORF">A0O34_06465</name>
</gene>
<dbReference type="Gene3D" id="3.80.10.10">
    <property type="entry name" value="Ribonuclease Inhibitor"/>
    <property type="match status" value="1"/>
</dbReference>
<dbReference type="SUPFAM" id="SSF52058">
    <property type="entry name" value="L domain-like"/>
    <property type="match status" value="1"/>
</dbReference>
<dbReference type="InterPro" id="IPR001611">
    <property type="entry name" value="Leu-rich_rpt"/>
</dbReference>
<dbReference type="InterPro" id="IPR055353">
    <property type="entry name" value="DUF7619"/>
</dbReference>
<dbReference type="PANTHER" id="PTHR47566:SF1">
    <property type="entry name" value="PROTEIN NUD1"/>
    <property type="match status" value="1"/>
</dbReference>
<feature type="domain" description="DUF7619" evidence="5">
    <location>
        <begin position="694"/>
        <end position="820"/>
    </location>
</feature>
<dbReference type="Pfam" id="PF24595">
    <property type="entry name" value="DUF7619"/>
    <property type="match status" value="1"/>
</dbReference>
<dbReference type="EMBL" id="CP015199">
    <property type="protein sequence ID" value="ANF50175.1"/>
    <property type="molecule type" value="Genomic_DNA"/>
</dbReference>
<name>A0A172XTM4_9FLAO</name>
<reference evidence="6 7" key="1">
    <citation type="submission" date="2016-04" db="EMBL/GenBank/DDBJ databases">
        <title>Complete Genome Sequence of Chryseobacterium sp. IHBB 10212.</title>
        <authorList>
            <person name="Pal M."/>
            <person name="Swarnkar M.K."/>
            <person name="Kaushal K."/>
            <person name="Chhibber S."/>
            <person name="Singh A.K."/>
            <person name="Gulati A."/>
        </authorList>
    </citation>
    <scope>NUCLEOTIDE SEQUENCE [LARGE SCALE GENOMIC DNA]</scope>
    <source>
        <strain evidence="6 7">IHBB 10212</strain>
    </source>
</reference>